<reference evidence="1" key="1">
    <citation type="submission" date="2018-07" db="EMBL/GenBank/DDBJ databases">
        <authorList>
            <consortium name="NARMS: The National Antimicrobial Resistance Monitoring System"/>
        </authorList>
    </citation>
    <scope>NUCLEOTIDE SEQUENCE</scope>
    <source>
        <strain evidence="1">CVM N42332</strain>
    </source>
</reference>
<comment type="caution">
    <text evidence="1">The sequence shown here is derived from an EMBL/GenBank/DDBJ whole genome shotgun (WGS) entry which is preliminary data.</text>
</comment>
<name>A0A627BZR7_SALET</name>
<protein>
    <recommendedName>
        <fullName evidence="2">Bacterial Ig-like domain-containing protein</fullName>
    </recommendedName>
</protein>
<accession>A0A627BZR7</accession>
<proteinExistence type="predicted"/>
<sequence length="97" mass="10907">TRANNEGEWMLKTYNRKDESYNIKVIDQAGNESEWVIKTPASDTTTIVPEKVEIIDTHNIQNDSMNIIAAEIPPSENGVHSQYSADVGIEHHNELSL</sequence>
<feature type="non-terminal residue" evidence="1">
    <location>
        <position position="1"/>
    </location>
</feature>
<evidence type="ECO:0008006" key="2">
    <source>
        <dbReference type="Google" id="ProtNLM"/>
    </source>
</evidence>
<dbReference type="AlphaFoldDB" id="A0A627BZR7"/>
<dbReference type="EMBL" id="AALNXO010000236">
    <property type="protein sequence ID" value="EDB5656569.1"/>
    <property type="molecule type" value="Genomic_DNA"/>
</dbReference>
<gene>
    <name evidence="1" type="ORF">A9W30_24385</name>
</gene>
<evidence type="ECO:0000313" key="1">
    <source>
        <dbReference type="EMBL" id="EDB5656569.1"/>
    </source>
</evidence>
<organism evidence="1">
    <name type="scientific">Salmonella enterica subsp. enterica serovar Kentucky</name>
    <dbReference type="NCBI Taxonomy" id="192955"/>
    <lineage>
        <taxon>Bacteria</taxon>
        <taxon>Pseudomonadati</taxon>
        <taxon>Pseudomonadota</taxon>
        <taxon>Gammaproteobacteria</taxon>
        <taxon>Enterobacterales</taxon>
        <taxon>Enterobacteriaceae</taxon>
        <taxon>Salmonella</taxon>
    </lineage>
</organism>